<dbReference type="GO" id="GO:0043386">
    <property type="term" value="P:mycotoxin biosynthetic process"/>
    <property type="evidence" value="ECO:0007669"/>
    <property type="project" value="InterPro"/>
</dbReference>
<reference evidence="4 5" key="1">
    <citation type="journal article" date="2018" name="Front. Microbiol.">
        <title>Genome-Wide Analysis of Corynespora cassiicola Leaf Fall Disease Putative Effectors.</title>
        <authorList>
            <person name="Lopez D."/>
            <person name="Ribeiro S."/>
            <person name="Label P."/>
            <person name="Fumanal B."/>
            <person name="Venisse J.S."/>
            <person name="Kohler A."/>
            <person name="de Oliveira R.R."/>
            <person name="Labutti K."/>
            <person name="Lipzen A."/>
            <person name="Lail K."/>
            <person name="Bauer D."/>
            <person name="Ohm R.A."/>
            <person name="Barry K.W."/>
            <person name="Spatafora J."/>
            <person name="Grigoriev I.V."/>
            <person name="Martin F.M."/>
            <person name="Pujade-Renaud V."/>
        </authorList>
    </citation>
    <scope>NUCLEOTIDE SEQUENCE [LARGE SCALE GENOMIC DNA]</scope>
    <source>
        <strain evidence="4 5">Philippines</strain>
    </source>
</reference>
<keyword evidence="2" id="KW-0560">Oxidoreductase</keyword>
<dbReference type="EMBL" id="KZ678133">
    <property type="protein sequence ID" value="PSN69383.1"/>
    <property type="molecule type" value="Genomic_DNA"/>
</dbReference>
<protein>
    <recommendedName>
        <fullName evidence="6">Oxidase ustYa</fullName>
    </recommendedName>
</protein>
<name>A0A2T2NVG5_CORCC</name>
<dbReference type="Pfam" id="PF11807">
    <property type="entry name" value="UstYa"/>
    <property type="match status" value="1"/>
</dbReference>
<gene>
    <name evidence="4" type="ORF">BS50DRAFT_489287</name>
</gene>
<evidence type="ECO:0008006" key="6">
    <source>
        <dbReference type="Google" id="ProtNLM"/>
    </source>
</evidence>
<dbReference type="STRING" id="1448308.A0A2T2NVG5"/>
<proteinExistence type="inferred from homology"/>
<evidence type="ECO:0000256" key="2">
    <source>
        <dbReference type="ARBA" id="ARBA00023002"/>
    </source>
</evidence>
<dbReference type="PANTHER" id="PTHR33365">
    <property type="entry name" value="YALI0B05434P"/>
    <property type="match status" value="1"/>
</dbReference>
<accession>A0A2T2NVG5</accession>
<sequence length="160" mass="18467">KVFRPDALYTEKPNRTVNKAWMDLFPYQGGFFKHPEIAPHRSTFATFHQLHCLDGLRHAYWTLYGMAMEGSKIYEKDLPHHASPSHVGHCIDLLRQALMCQPDLAVEVQNDELGGVTGFGTEHTCINWGDLVTWTSHWESYEEYAEEPEDKEPDMGTHDY</sequence>
<dbReference type="GO" id="GO:0016491">
    <property type="term" value="F:oxidoreductase activity"/>
    <property type="evidence" value="ECO:0007669"/>
    <property type="project" value="UniProtKB-KW"/>
</dbReference>
<organism evidence="4 5">
    <name type="scientific">Corynespora cassiicola Philippines</name>
    <dbReference type="NCBI Taxonomy" id="1448308"/>
    <lineage>
        <taxon>Eukaryota</taxon>
        <taxon>Fungi</taxon>
        <taxon>Dikarya</taxon>
        <taxon>Ascomycota</taxon>
        <taxon>Pezizomycotina</taxon>
        <taxon>Dothideomycetes</taxon>
        <taxon>Pleosporomycetidae</taxon>
        <taxon>Pleosporales</taxon>
        <taxon>Corynesporascaceae</taxon>
        <taxon>Corynespora</taxon>
    </lineage>
</organism>
<comment type="pathway">
    <text evidence="1">Mycotoxin biosynthesis.</text>
</comment>
<feature type="non-terminal residue" evidence="4">
    <location>
        <position position="1"/>
    </location>
</feature>
<comment type="similarity">
    <text evidence="3">Belongs to the ustYa family.</text>
</comment>
<evidence type="ECO:0000256" key="1">
    <source>
        <dbReference type="ARBA" id="ARBA00004685"/>
    </source>
</evidence>
<keyword evidence="5" id="KW-1185">Reference proteome</keyword>
<dbReference type="AlphaFoldDB" id="A0A2T2NVG5"/>
<evidence type="ECO:0000313" key="5">
    <source>
        <dbReference type="Proteomes" id="UP000240883"/>
    </source>
</evidence>
<evidence type="ECO:0000256" key="3">
    <source>
        <dbReference type="ARBA" id="ARBA00035112"/>
    </source>
</evidence>
<dbReference type="InterPro" id="IPR021765">
    <property type="entry name" value="UstYa-like"/>
</dbReference>
<dbReference type="OrthoDB" id="3687641at2759"/>
<evidence type="ECO:0000313" key="4">
    <source>
        <dbReference type="EMBL" id="PSN69383.1"/>
    </source>
</evidence>
<dbReference type="Proteomes" id="UP000240883">
    <property type="component" value="Unassembled WGS sequence"/>
</dbReference>
<dbReference type="PANTHER" id="PTHR33365:SF11">
    <property type="entry name" value="TAT PATHWAY SIGNAL SEQUENCE"/>
    <property type="match status" value="1"/>
</dbReference>